<dbReference type="SMART" id="SM00204">
    <property type="entry name" value="TGFB"/>
    <property type="match status" value="1"/>
</dbReference>
<keyword evidence="7 10" id="KW-0339">Growth factor</keyword>
<dbReference type="InterPro" id="IPR017948">
    <property type="entry name" value="TGFb_CS"/>
</dbReference>
<evidence type="ECO:0000313" key="13">
    <source>
        <dbReference type="EMBL" id="KAG5852842.1"/>
    </source>
</evidence>
<evidence type="ECO:0000256" key="1">
    <source>
        <dbReference type="ARBA" id="ARBA00004613"/>
    </source>
</evidence>
<keyword evidence="9" id="KW-0325">Glycoprotein</keyword>
<comment type="similarity">
    <text evidence="2 10">Belongs to the TGF-beta family.</text>
</comment>
<dbReference type="SUPFAM" id="SSF57501">
    <property type="entry name" value="Cystine-knot cytokines"/>
    <property type="match status" value="1"/>
</dbReference>
<keyword evidence="8" id="KW-1015">Disulfide bond</keyword>
<dbReference type="InterPro" id="IPR029034">
    <property type="entry name" value="Cystine-knot_cytokine"/>
</dbReference>
<dbReference type="CDD" id="cd19405">
    <property type="entry name" value="TGF_beta_INHBB"/>
    <property type="match status" value="1"/>
</dbReference>
<accession>A0A9D3MPX4</accession>
<evidence type="ECO:0000256" key="4">
    <source>
        <dbReference type="ARBA" id="ARBA00022685"/>
    </source>
</evidence>
<dbReference type="Proteomes" id="UP001044222">
    <property type="component" value="Unassembled WGS sequence"/>
</dbReference>
<keyword evidence="14" id="KW-1185">Reference proteome</keyword>
<dbReference type="GO" id="GO:0005615">
    <property type="term" value="C:extracellular space"/>
    <property type="evidence" value="ECO:0007669"/>
    <property type="project" value="TreeGrafter"/>
</dbReference>
<proteinExistence type="inferred from homology"/>
<dbReference type="PROSITE" id="PS00250">
    <property type="entry name" value="TGF_BETA_1"/>
    <property type="match status" value="1"/>
</dbReference>
<name>A0A9D3MPX4_ANGAN</name>
<evidence type="ECO:0000256" key="3">
    <source>
        <dbReference type="ARBA" id="ARBA00022525"/>
    </source>
</evidence>
<evidence type="ECO:0000313" key="14">
    <source>
        <dbReference type="Proteomes" id="UP001044222"/>
    </source>
</evidence>
<sequence>MKRYCVKVACFVACILSIRCTPAPGTETQTVSQDTCASCGLGQPEESGRMDIDFLEAVKRHILNRLQMRERPNITHPIPKAAMVTALRKLHAGKVREDGRVEIPNLDGHATYNNEVQEDTSEIISFAESDELTSSKSSFHFLISNEGNQNLYVSQASLWLYFKLLPSAAEKGSRRKDLDVRCEGCEAAAVLPVLVDPGDESHRPFLVVQARLAGGKHRIRKRGLECDGTGGLCCRQQFYIDFRLIGWNDWIIAPSGYFGNYCEGSCPAYMAGVPSSASSFHTAVVNQYRMRGMSPGSMNSCCIPTRLSTMSMLYFDDEYNIVKRDVPNMIVEECGCA</sequence>
<dbReference type="AlphaFoldDB" id="A0A9D3MPX4"/>
<comment type="caution">
    <text evidence="13">The sequence shown here is derived from an EMBL/GenBank/DDBJ whole genome shotgun (WGS) entry which is preliminary data.</text>
</comment>
<reference evidence="13" key="1">
    <citation type="submission" date="2021-01" db="EMBL/GenBank/DDBJ databases">
        <title>A chromosome-scale assembly of European eel, Anguilla anguilla.</title>
        <authorList>
            <person name="Henkel C."/>
            <person name="Jong-Raadsen S.A."/>
            <person name="Dufour S."/>
            <person name="Weltzien F.-A."/>
            <person name="Palstra A.P."/>
            <person name="Pelster B."/>
            <person name="Spaink H.P."/>
            <person name="Van Den Thillart G.E."/>
            <person name="Jansen H."/>
            <person name="Zahm M."/>
            <person name="Klopp C."/>
            <person name="Cedric C."/>
            <person name="Louis A."/>
            <person name="Berthelot C."/>
            <person name="Parey E."/>
            <person name="Roest Crollius H."/>
            <person name="Montfort J."/>
            <person name="Robinson-Rechavi M."/>
            <person name="Bucao C."/>
            <person name="Bouchez O."/>
            <person name="Gislard M."/>
            <person name="Lluch J."/>
            <person name="Milhes M."/>
            <person name="Lampietro C."/>
            <person name="Lopez Roques C."/>
            <person name="Donnadieu C."/>
            <person name="Braasch I."/>
            <person name="Desvignes T."/>
            <person name="Postlethwait J."/>
            <person name="Bobe J."/>
            <person name="Guiguen Y."/>
            <person name="Dirks R."/>
        </authorList>
    </citation>
    <scope>NUCLEOTIDE SEQUENCE</scope>
    <source>
        <strain evidence="13">Tag_6206</strain>
        <tissue evidence="13">Liver</tissue>
    </source>
</reference>
<evidence type="ECO:0000256" key="10">
    <source>
        <dbReference type="RuleBase" id="RU000354"/>
    </source>
</evidence>
<dbReference type="InterPro" id="IPR015615">
    <property type="entry name" value="TGF-beta-rel"/>
</dbReference>
<dbReference type="EMBL" id="JAFIRN010000003">
    <property type="protein sequence ID" value="KAG5852842.1"/>
    <property type="molecule type" value="Genomic_DNA"/>
</dbReference>
<dbReference type="Pfam" id="PF00019">
    <property type="entry name" value="TGF_beta"/>
    <property type="match status" value="1"/>
</dbReference>
<dbReference type="GO" id="GO:0005179">
    <property type="term" value="F:hormone activity"/>
    <property type="evidence" value="ECO:0007669"/>
    <property type="project" value="UniProtKB-KW"/>
</dbReference>
<dbReference type="FunFam" id="2.10.90.10:FF:000005">
    <property type="entry name" value="Inhibin beta A chain"/>
    <property type="match status" value="1"/>
</dbReference>
<feature type="domain" description="TGF-beta family profile" evidence="12">
    <location>
        <begin position="219"/>
        <end position="337"/>
    </location>
</feature>
<organism evidence="13 14">
    <name type="scientific">Anguilla anguilla</name>
    <name type="common">European freshwater eel</name>
    <name type="synonym">Muraena anguilla</name>
    <dbReference type="NCBI Taxonomy" id="7936"/>
    <lineage>
        <taxon>Eukaryota</taxon>
        <taxon>Metazoa</taxon>
        <taxon>Chordata</taxon>
        <taxon>Craniata</taxon>
        <taxon>Vertebrata</taxon>
        <taxon>Euteleostomi</taxon>
        <taxon>Actinopterygii</taxon>
        <taxon>Neopterygii</taxon>
        <taxon>Teleostei</taxon>
        <taxon>Anguilliformes</taxon>
        <taxon>Anguillidae</taxon>
        <taxon>Anguilla</taxon>
    </lineage>
</organism>
<evidence type="ECO:0000256" key="2">
    <source>
        <dbReference type="ARBA" id="ARBA00006656"/>
    </source>
</evidence>
<dbReference type="GO" id="GO:0008083">
    <property type="term" value="F:growth factor activity"/>
    <property type="evidence" value="ECO:0007669"/>
    <property type="project" value="UniProtKB-KW"/>
</dbReference>
<dbReference type="GO" id="GO:0005125">
    <property type="term" value="F:cytokine activity"/>
    <property type="evidence" value="ECO:0007669"/>
    <property type="project" value="TreeGrafter"/>
</dbReference>
<evidence type="ECO:0000256" key="7">
    <source>
        <dbReference type="ARBA" id="ARBA00023030"/>
    </source>
</evidence>
<evidence type="ECO:0000256" key="6">
    <source>
        <dbReference type="ARBA" id="ARBA00022729"/>
    </source>
</evidence>
<comment type="subcellular location">
    <subcellularLocation>
        <location evidence="1">Secreted</location>
    </subcellularLocation>
</comment>
<dbReference type="Gene3D" id="2.10.90.10">
    <property type="entry name" value="Cystine-knot cytokines"/>
    <property type="match status" value="1"/>
</dbReference>
<keyword evidence="4" id="KW-0165">Cleavage on pair of basic residues</keyword>
<protein>
    <recommendedName>
        <fullName evidence="12">TGF-beta family profile domain-containing protein</fullName>
    </recommendedName>
</protein>
<dbReference type="InterPro" id="IPR000381">
    <property type="entry name" value="INHBB_C"/>
</dbReference>
<dbReference type="InterPro" id="IPR001839">
    <property type="entry name" value="TGF-b_C"/>
</dbReference>
<dbReference type="PANTHER" id="PTHR11848">
    <property type="entry name" value="TGF-BETA FAMILY"/>
    <property type="match status" value="1"/>
</dbReference>
<keyword evidence="3" id="KW-0964">Secreted</keyword>
<evidence type="ECO:0000256" key="11">
    <source>
        <dbReference type="SAM" id="SignalP"/>
    </source>
</evidence>
<dbReference type="PRINTS" id="PR00671">
    <property type="entry name" value="INHIBINBB"/>
</dbReference>
<gene>
    <name evidence="13" type="ORF">ANANG_G00066830</name>
</gene>
<evidence type="ECO:0000256" key="5">
    <source>
        <dbReference type="ARBA" id="ARBA00022702"/>
    </source>
</evidence>
<feature type="chain" id="PRO_5038498759" description="TGF-beta family profile domain-containing protein" evidence="11">
    <location>
        <begin position="26"/>
        <end position="337"/>
    </location>
</feature>
<evidence type="ECO:0000259" key="12">
    <source>
        <dbReference type="PROSITE" id="PS51362"/>
    </source>
</evidence>
<feature type="signal peptide" evidence="11">
    <location>
        <begin position="1"/>
        <end position="25"/>
    </location>
</feature>
<dbReference type="Gene3D" id="2.60.120.970">
    <property type="match status" value="1"/>
</dbReference>
<evidence type="ECO:0000256" key="8">
    <source>
        <dbReference type="ARBA" id="ARBA00023157"/>
    </source>
</evidence>
<evidence type="ECO:0000256" key="9">
    <source>
        <dbReference type="ARBA" id="ARBA00023180"/>
    </source>
</evidence>
<keyword evidence="5" id="KW-0372">Hormone</keyword>
<keyword evidence="6 11" id="KW-0732">Signal</keyword>
<dbReference type="PROSITE" id="PS51362">
    <property type="entry name" value="TGF_BETA_2"/>
    <property type="match status" value="1"/>
</dbReference>
<dbReference type="PANTHER" id="PTHR11848:SF29">
    <property type="entry name" value="INHIBIN BETA B CHAIN"/>
    <property type="match status" value="1"/>
</dbReference>